<dbReference type="InterPro" id="IPR029069">
    <property type="entry name" value="HotDog_dom_sf"/>
</dbReference>
<evidence type="ECO:0000259" key="2">
    <source>
        <dbReference type="Pfam" id="PF01575"/>
    </source>
</evidence>
<accession>A0ABU7LCY2</accession>
<dbReference type="CDD" id="cd03448">
    <property type="entry name" value="HDE_HSD"/>
    <property type="match status" value="1"/>
</dbReference>
<dbReference type="Proteomes" id="UP001336020">
    <property type="component" value="Unassembled WGS sequence"/>
</dbReference>
<sequence length="281" mass="29354">MSLDLGAVGRQVGPAVVEWSSTDAILYALGVGAGQLDPAAERELTTENSNGVTQQILPTFAIVLSQRAGLAVDIGQVDRAKVVHGEQKLTLHQPLSVEGSASLTARVSGIFDKGSGALIRTTIDAVDPASGAPLFTSEGASFLRGAGGFGGPKEAPADWPEPHREPDVSVAVPTRTDQALLYRLSGDRNPLHSDPVLATRAGFDRPILHGLCTFGITARAALQALQVDPGALASISGRFTKPVLPGETFTVSLWKDGDRTIYRTADGDGDAVLDRGVLTTR</sequence>
<dbReference type="RefSeq" id="WP_330134368.1">
    <property type="nucleotide sequence ID" value="NZ_JAUTXY010000007.1"/>
</dbReference>
<evidence type="ECO:0000259" key="3">
    <source>
        <dbReference type="Pfam" id="PF22622"/>
    </source>
</evidence>
<protein>
    <submittedName>
        <fullName evidence="4">MaoC/PaaZ C-terminal domain-containing protein</fullName>
    </submittedName>
</protein>
<dbReference type="Pfam" id="PF22622">
    <property type="entry name" value="MFE-2_hydrat-2_N"/>
    <property type="match status" value="1"/>
</dbReference>
<comment type="similarity">
    <text evidence="1">Belongs to the enoyl-CoA hydratase/isomerase family.</text>
</comment>
<evidence type="ECO:0000256" key="1">
    <source>
        <dbReference type="ARBA" id="ARBA00005254"/>
    </source>
</evidence>
<dbReference type="EMBL" id="JAUTXY010000007">
    <property type="protein sequence ID" value="MEE2059122.1"/>
    <property type="molecule type" value="Genomic_DNA"/>
</dbReference>
<keyword evidence="5" id="KW-1185">Reference proteome</keyword>
<evidence type="ECO:0000313" key="5">
    <source>
        <dbReference type="Proteomes" id="UP001336020"/>
    </source>
</evidence>
<evidence type="ECO:0000313" key="4">
    <source>
        <dbReference type="EMBL" id="MEE2059122.1"/>
    </source>
</evidence>
<dbReference type="Gene3D" id="3.10.129.10">
    <property type="entry name" value="Hotdog Thioesterase"/>
    <property type="match status" value="1"/>
</dbReference>
<dbReference type="InterPro" id="IPR054357">
    <property type="entry name" value="MFE-2_N"/>
</dbReference>
<dbReference type="PANTHER" id="PTHR13078">
    <property type="entry name" value="PEROXISOMAL MULTIFUNCTIONAL ENZYME TYPE 2-RELATED"/>
    <property type="match status" value="1"/>
</dbReference>
<dbReference type="InterPro" id="IPR002539">
    <property type="entry name" value="MaoC-like_dom"/>
</dbReference>
<name>A0ABU7LCY2_9NOCA</name>
<gene>
    <name evidence="4" type="ORF">Q7514_16500</name>
</gene>
<feature type="domain" description="Peroxisomal multifunctional enzyme type 2-like N-terminal" evidence="3">
    <location>
        <begin position="19"/>
        <end position="145"/>
    </location>
</feature>
<reference evidence="4 5" key="1">
    <citation type="submission" date="2023-07" db="EMBL/GenBank/DDBJ databases">
        <authorList>
            <person name="Girao M."/>
            <person name="Carvalho M.F."/>
        </authorList>
    </citation>
    <scope>NUCLEOTIDE SEQUENCE [LARGE SCALE GENOMIC DNA]</scope>
    <source>
        <strain evidence="4 5">YIM65754</strain>
    </source>
</reference>
<comment type="caution">
    <text evidence="4">The sequence shown here is derived from an EMBL/GenBank/DDBJ whole genome shotgun (WGS) entry which is preliminary data.</text>
</comment>
<dbReference type="Pfam" id="PF01575">
    <property type="entry name" value="MaoC_dehydratas"/>
    <property type="match status" value="1"/>
</dbReference>
<proteinExistence type="inferred from homology"/>
<organism evidence="4 5">
    <name type="scientific">Rhodococcus artemisiae</name>
    <dbReference type="NCBI Taxonomy" id="714159"/>
    <lineage>
        <taxon>Bacteria</taxon>
        <taxon>Bacillati</taxon>
        <taxon>Actinomycetota</taxon>
        <taxon>Actinomycetes</taxon>
        <taxon>Mycobacteriales</taxon>
        <taxon>Nocardiaceae</taxon>
        <taxon>Rhodococcus</taxon>
    </lineage>
</organism>
<feature type="domain" description="MaoC-like" evidence="2">
    <location>
        <begin position="162"/>
        <end position="266"/>
    </location>
</feature>
<dbReference type="PANTHER" id="PTHR13078:SF56">
    <property type="entry name" value="PEROXISOMAL MULTIFUNCTIONAL ENZYME TYPE 2"/>
    <property type="match status" value="1"/>
</dbReference>
<dbReference type="SUPFAM" id="SSF54637">
    <property type="entry name" value="Thioesterase/thiol ester dehydrase-isomerase"/>
    <property type="match status" value="2"/>
</dbReference>